<dbReference type="EMBL" id="UYJE01000669">
    <property type="protein sequence ID" value="VDH95075.1"/>
    <property type="molecule type" value="Genomic_DNA"/>
</dbReference>
<name>A0A8B6BT34_MYTGA</name>
<feature type="non-terminal residue" evidence="1">
    <location>
        <position position="1"/>
    </location>
</feature>
<dbReference type="AlphaFoldDB" id="A0A8B6BT34"/>
<dbReference type="OrthoDB" id="6192749at2759"/>
<evidence type="ECO:0000313" key="1">
    <source>
        <dbReference type="EMBL" id="VDH95075.1"/>
    </source>
</evidence>
<keyword evidence="2" id="KW-1185">Reference proteome</keyword>
<gene>
    <name evidence="1" type="ORF">MGAL_10B018076</name>
</gene>
<organism evidence="1 2">
    <name type="scientific">Mytilus galloprovincialis</name>
    <name type="common">Mediterranean mussel</name>
    <dbReference type="NCBI Taxonomy" id="29158"/>
    <lineage>
        <taxon>Eukaryota</taxon>
        <taxon>Metazoa</taxon>
        <taxon>Spiralia</taxon>
        <taxon>Lophotrochozoa</taxon>
        <taxon>Mollusca</taxon>
        <taxon>Bivalvia</taxon>
        <taxon>Autobranchia</taxon>
        <taxon>Pteriomorphia</taxon>
        <taxon>Mytilida</taxon>
        <taxon>Mytiloidea</taxon>
        <taxon>Mytilidae</taxon>
        <taxon>Mytilinae</taxon>
        <taxon>Mytilus</taxon>
    </lineage>
</organism>
<evidence type="ECO:0000313" key="2">
    <source>
        <dbReference type="Proteomes" id="UP000596742"/>
    </source>
</evidence>
<dbReference type="Proteomes" id="UP000596742">
    <property type="component" value="Unassembled WGS sequence"/>
</dbReference>
<reference evidence="1" key="1">
    <citation type="submission" date="2018-11" db="EMBL/GenBank/DDBJ databases">
        <authorList>
            <person name="Alioto T."/>
            <person name="Alioto T."/>
        </authorList>
    </citation>
    <scope>NUCLEOTIDE SEQUENCE</scope>
</reference>
<proteinExistence type="predicted"/>
<sequence>KQRQKFHDEIEQVRNKINEHLNSLEQRLLRDLYAAEKKVQSQVKDLLGKLADRTEKLDLLQTNMSAIKEHASNLQSFIGSKMIETEIHTHEKFLKSLFDDGRLHKIDIHCKIEDKISDVICAVTSLGSISVESSSPLVVIQTEKVRQAQIISSHYAPPTTINDIKMTLKREF</sequence>
<accession>A0A8B6BT34</accession>
<protein>
    <submittedName>
        <fullName evidence="1">Uncharacterized protein</fullName>
    </submittedName>
</protein>
<comment type="caution">
    <text evidence="1">The sequence shown here is derived from an EMBL/GenBank/DDBJ whole genome shotgun (WGS) entry which is preliminary data.</text>
</comment>